<organism evidence="1 2">
    <name type="scientific">Mytilus galloprovincialis</name>
    <name type="common">Mediterranean mussel</name>
    <dbReference type="NCBI Taxonomy" id="29158"/>
    <lineage>
        <taxon>Eukaryota</taxon>
        <taxon>Metazoa</taxon>
        <taxon>Spiralia</taxon>
        <taxon>Lophotrochozoa</taxon>
        <taxon>Mollusca</taxon>
        <taxon>Bivalvia</taxon>
        <taxon>Autobranchia</taxon>
        <taxon>Pteriomorphia</taxon>
        <taxon>Mytilida</taxon>
        <taxon>Mytiloidea</taxon>
        <taxon>Mytilidae</taxon>
        <taxon>Mytilinae</taxon>
        <taxon>Mytilus</taxon>
    </lineage>
</organism>
<proteinExistence type="predicted"/>
<comment type="caution">
    <text evidence="1">The sequence shown here is derived from an EMBL/GenBank/DDBJ whole genome shotgun (WGS) entry which is preliminary data.</text>
</comment>
<gene>
    <name evidence="1" type="ORF">MGAL_10B005431</name>
</gene>
<dbReference type="Proteomes" id="UP000596742">
    <property type="component" value="Unassembled WGS sequence"/>
</dbReference>
<accession>A0A8B6FG27</accession>
<evidence type="ECO:0000313" key="2">
    <source>
        <dbReference type="Proteomes" id="UP000596742"/>
    </source>
</evidence>
<evidence type="ECO:0000313" key="1">
    <source>
        <dbReference type="EMBL" id="VDI48151.1"/>
    </source>
</evidence>
<name>A0A8B6FG27_MYTGA</name>
<dbReference type="OrthoDB" id="6083765at2759"/>
<sequence>MTLSSRGTLATTSSVAALEVKRTLNETSEYNQLFLKMESISISRLDLILKQFIRIDQYKWYCRLLKEYAMEAFTVNGIPAPIYVAKRMAYSQNDTFGMVEMKDFLVPLCNTAFLLHCQKPEIAAMKEKRPNFDVTFDNSICQDIIKMEKELSRKIRSHIICLEGLRALQKDCWYWEKRLKHRNSRLDSFLRKNLVEGQAGTTKLQSKYDNLVLKQSEAVKRYRAILVCFQEKMDDEKKLRTVIFQKVAAIREKLSSVMKESLTHAYSDMIQAVYMAKEQDGFNLVDQQLTVVNIDGIVEKLYDITSATYNTPVPEDFIRATGFDEQLAEIYYKECNYEVLGMKNGNYFRKLKTEKKSVFDNTESRKEGGFFPINGGIRTIPVTRDEKSRGIINIKTGYQVKLKLVLMDGNVGFGWVRQNALFRQKKWGFYFMTPEDSTTTSTIGVQSVPSLKAIPTIEVTDCSDDFRGQGDNQCIIAHEKDKHENTEKKEQEDAVVVPMIQKIIAECIHEIEVVEKLLVV</sequence>
<dbReference type="AlphaFoldDB" id="A0A8B6FG27"/>
<keyword evidence="2" id="KW-1185">Reference proteome</keyword>
<dbReference type="EMBL" id="UYJE01006699">
    <property type="protein sequence ID" value="VDI48151.1"/>
    <property type="molecule type" value="Genomic_DNA"/>
</dbReference>
<protein>
    <submittedName>
        <fullName evidence="1">Uncharacterized protein</fullName>
    </submittedName>
</protein>
<reference evidence="1" key="1">
    <citation type="submission" date="2018-11" db="EMBL/GenBank/DDBJ databases">
        <authorList>
            <person name="Alioto T."/>
            <person name="Alioto T."/>
        </authorList>
    </citation>
    <scope>NUCLEOTIDE SEQUENCE</scope>
</reference>